<dbReference type="PROSITE" id="PS50240">
    <property type="entry name" value="TRYPSIN_DOM"/>
    <property type="match status" value="1"/>
</dbReference>
<sequence length="355" mass="35869">MLLLVAMGACGVSPEPALTMERQAVIGGVLELGFPAVGAIVPVSPICGEPVEASRVICTGTLIAPRIVLTAAHCVENADAPQVLSVVFAPESAQAVARERVRAVEGRLHPAWRAGENDIGVLILAEDAPVAPVPLDGAALSADIVGQATRVVGFGIDEQGRTGSRRSGTARVTAVAAGTFSLGAAPGMSCGGDSGGPVFLEVDGVERIVGVTSFGDLVCTTGTNTRIDVHAAFIQAILDEVAQAPPTRPPLNPSGDACTARCEGHADCPLGMACVTQPEGEKSCAVAGLEAGRFGVSCTGPDGDRLCVRAGEACRLWLPCIEEDGGGCSVTGGSSGAMLTFAALLALAVGLRRLR</sequence>
<dbReference type="EC" id="3.4.21.-" evidence="2"/>
<dbReference type="InterPro" id="IPR001254">
    <property type="entry name" value="Trypsin_dom"/>
</dbReference>
<organism evidence="2 3">
    <name type="scientific">Hyalangium rubrum</name>
    <dbReference type="NCBI Taxonomy" id="3103134"/>
    <lineage>
        <taxon>Bacteria</taxon>
        <taxon>Pseudomonadati</taxon>
        <taxon>Myxococcota</taxon>
        <taxon>Myxococcia</taxon>
        <taxon>Myxococcales</taxon>
        <taxon>Cystobacterineae</taxon>
        <taxon>Archangiaceae</taxon>
        <taxon>Hyalangium</taxon>
    </lineage>
</organism>
<dbReference type="InterPro" id="IPR024038">
    <property type="entry name" value="MYXO-CTERM"/>
</dbReference>
<feature type="domain" description="Peptidase S1" evidence="1">
    <location>
        <begin position="25"/>
        <end position="239"/>
    </location>
</feature>
<dbReference type="SUPFAM" id="SSF50494">
    <property type="entry name" value="Trypsin-like serine proteases"/>
    <property type="match status" value="1"/>
</dbReference>
<protein>
    <submittedName>
        <fullName evidence="2">Trypsin-like serine protease</fullName>
        <ecNumber evidence="2">3.4.21.-</ecNumber>
    </submittedName>
</protein>
<dbReference type="GO" id="GO:0016787">
    <property type="term" value="F:hydrolase activity"/>
    <property type="evidence" value="ECO:0007669"/>
    <property type="project" value="UniProtKB-KW"/>
</dbReference>
<dbReference type="InterPro" id="IPR043504">
    <property type="entry name" value="Peptidase_S1_PA_chymotrypsin"/>
</dbReference>
<evidence type="ECO:0000259" key="1">
    <source>
        <dbReference type="PROSITE" id="PS50240"/>
    </source>
</evidence>
<dbReference type="RefSeq" id="WP_321548242.1">
    <property type="nucleotide sequence ID" value="NZ_JAXIVS010000008.1"/>
</dbReference>
<dbReference type="SMART" id="SM00020">
    <property type="entry name" value="Tryp_SPc"/>
    <property type="match status" value="1"/>
</dbReference>
<dbReference type="PANTHER" id="PTHR24260">
    <property type="match status" value="1"/>
</dbReference>
<dbReference type="InterPro" id="IPR001314">
    <property type="entry name" value="Peptidase_S1A"/>
</dbReference>
<keyword evidence="3" id="KW-1185">Reference proteome</keyword>
<evidence type="ECO:0000313" key="2">
    <source>
        <dbReference type="EMBL" id="MDY7229521.1"/>
    </source>
</evidence>
<accession>A0ABU5H7S5</accession>
<dbReference type="NCBIfam" id="TIGR03901">
    <property type="entry name" value="MYXO-CTERM"/>
    <property type="match status" value="1"/>
</dbReference>
<dbReference type="Proteomes" id="UP001291309">
    <property type="component" value="Unassembled WGS sequence"/>
</dbReference>
<dbReference type="PROSITE" id="PS00134">
    <property type="entry name" value="TRYPSIN_HIS"/>
    <property type="match status" value="1"/>
</dbReference>
<reference evidence="2 3" key="1">
    <citation type="submission" date="2023-12" db="EMBL/GenBank/DDBJ databases">
        <title>the genome sequence of Hyalangium sp. s54d21.</title>
        <authorList>
            <person name="Zhang X."/>
        </authorList>
    </citation>
    <scope>NUCLEOTIDE SEQUENCE [LARGE SCALE GENOMIC DNA]</scope>
    <source>
        <strain evidence="3">s54d21</strain>
    </source>
</reference>
<dbReference type="Pfam" id="PF00089">
    <property type="entry name" value="Trypsin"/>
    <property type="match status" value="1"/>
</dbReference>
<name>A0ABU5H7S5_9BACT</name>
<dbReference type="InterPro" id="IPR018114">
    <property type="entry name" value="TRYPSIN_HIS"/>
</dbReference>
<dbReference type="Gene3D" id="2.40.10.10">
    <property type="entry name" value="Trypsin-like serine proteases"/>
    <property type="match status" value="1"/>
</dbReference>
<gene>
    <name evidence="2" type="ORF">SYV04_24220</name>
</gene>
<evidence type="ECO:0000313" key="3">
    <source>
        <dbReference type="Proteomes" id="UP001291309"/>
    </source>
</evidence>
<dbReference type="InterPro" id="IPR051333">
    <property type="entry name" value="CLIP_Serine_Protease"/>
</dbReference>
<dbReference type="PANTHER" id="PTHR24260:SF136">
    <property type="entry name" value="GH08193P-RELATED"/>
    <property type="match status" value="1"/>
</dbReference>
<dbReference type="InterPro" id="IPR009003">
    <property type="entry name" value="Peptidase_S1_PA"/>
</dbReference>
<comment type="caution">
    <text evidence="2">The sequence shown here is derived from an EMBL/GenBank/DDBJ whole genome shotgun (WGS) entry which is preliminary data.</text>
</comment>
<dbReference type="PRINTS" id="PR00722">
    <property type="entry name" value="CHYMOTRYPSIN"/>
</dbReference>
<dbReference type="EMBL" id="JAXIVS010000008">
    <property type="protein sequence ID" value="MDY7229521.1"/>
    <property type="molecule type" value="Genomic_DNA"/>
</dbReference>
<proteinExistence type="predicted"/>
<keyword evidence="2" id="KW-0378">Hydrolase</keyword>